<sequence length="108" mass="11466">MGPMPEKVPPKNTSSEVQPSQNPGIPYPCIIHPKSGQIPIWTADRGSPGPVFAALFGAAMEMGKSSSQLIVFAVNLTLFVGALPRPCTCASQKISSYDSDFKSSASRR</sequence>
<evidence type="ECO:0000256" key="1">
    <source>
        <dbReference type="SAM" id="MobiDB-lite"/>
    </source>
</evidence>
<accession>D6RPG8</accession>
<feature type="region of interest" description="Disordered" evidence="1">
    <location>
        <begin position="1"/>
        <end position="25"/>
    </location>
</feature>
<name>D6RPG8_COPC7</name>
<dbReference type="AlphaFoldDB" id="D6RPG8"/>
<dbReference type="HOGENOM" id="CLU_2196825_0_0_1"/>
<dbReference type="RefSeq" id="XP_002910465.1">
    <property type="nucleotide sequence ID" value="XM_002910419.1"/>
</dbReference>
<dbReference type="VEuPathDB" id="FungiDB:CC1G_15106"/>
<dbReference type="KEGG" id="cci:CC1G_15106"/>
<evidence type="ECO:0000313" key="3">
    <source>
        <dbReference type="Proteomes" id="UP000001861"/>
    </source>
</evidence>
<dbReference type="InParanoid" id="D6RPG8"/>
<proteinExistence type="predicted"/>
<dbReference type="EMBL" id="AACS02000009">
    <property type="protein sequence ID" value="EFI26971.1"/>
    <property type="molecule type" value="Genomic_DNA"/>
</dbReference>
<keyword evidence="3" id="KW-1185">Reference proteome</keyword>
<evidence type="ECO:0000313" key="2">
    <source>
        <dbReference type="EMBL" id="EFI26971.1"/>
    </source>
</evidence>
<organism evidence="2 3">
    <name type="scientific">Coprinopsis cinerea (strain Okayama-7 / 130 / ATCC MYA-4618 / FGSC 9003)</name>
    <name type="common">Inky cap fungus</name>
    <name type="synonym">Hormographiella aspergillata</name>
    <dbReference type="NCBI Taxonomy" id="240176"/>
    <lineage>
        <taxon>Eukaryota</taxon>
        <taxon>Fungi</taxon>
        <taxon>Dikarya</taxon>
        <taxon>Basidiomycota</taxon>
        <taxon>Agaricomycotina</taxon>
        <taxon>Agaricomycetes</taxon>
        <taxon>Agaricomycetidae</taxon>
        <taxon>Agaricales</taxon>
        <taxon>Agaricineae</taxon>
        <taxon>Psathyrellaceae</taxon>
        <taxon>Coprinopsis</taxon>
    </lineage>
</organism>
<gene>
    <name evidence="2" type="ORF">CC1G_15106</name>
</gene>
<dbReference type="GeneID" id="9380161"/>
<dbReference type="Proteomes" id="UP000001861">
    <property type="component" value="Unassembled WGS sequence"/>
</dbReference>
<protein>
    <submittedName>
        <fullName evidence="2">Uncharacterized protein</fullName>
    </submittedName>
</protein>
<comment type="caution">
    <text evidence="2">The sequence shown here is derived from an EMBL/GenBank/DDBJ whole genome shotgun (WGS) entry which is preliminary data.</text>
</comment>
<feature type="compositionally biased region" description="Polar residues" evidence="1">
    <location>
        <begin position="11"/>
        <end position="23"/>
    </location>
</feature>
<reference evidence="2 3" key="1">
    <citation type="journal article" date="2010" name="Proc. Natl. Acad. Sci. U.S.A.">
        <title>Insights into evolution of multicellular fungi from the assembled chromosomes of the mushroom Coprinopsis cinerea (Coprinus cinereus).</title>
        <authorList>
            <person name="Stajich J.E."/>
            <person name="Wilke S.K."/>
            <person name="Ahren D."/>
            <person name="Au C.H."/>
            <person name="Birren B.W."/>
            <person name="Borodovsky M."/>
            <person name="Burns C."/>
            <person name="Canback B."/>
            <person name="Casselton L.A."/>
            <person name="Cheng C.K."/>
            <person name="Deng J."/>
            <person name="Dietrich F.S."/>
            <person name="Fargo D.C."/>
            <person name="Farman M.L."/>
            <person name="Gathman A.C."/>
            <person name="Goldberg J."/>
            <person name="Guigo R."/>
            <person name="Hoegger P.J."/>
            <person name="Hooker J.B."/>
            <person name="Huggins A."/>
            <person name="James T.Y."/>
            <person name="Kamada T."/>
            <person name="Kilaru S."/>
            <person name="Kodira C."/>
            <person name="Kues U."/>
            <person name="Kupfer D."/>
            <person name="Kwan H.S."/>
            <person name="Lomsadze A."/>
            <person name="Li W."/>
            <person name="Lilly W.W."/>
            <person name="Ma L.J."/>
            <person name="Mackey A.J."/>
            <person name="Manning G."/>
            <person name="Martin F."/>
            <person name="Muraguchi H."/>
            <person name="Natvig D.O."/>
            <person name="Palmerini H."/>
            <person name="Ramesh M.A."/>
            <person name="Rehmeyer C.J."/>
            <person name="Roe B.A."/>
            <person name="Shenoy N."/>
            <person name="Stanke M."/>
            <person name="Ter-Hovhannisyan V."/>
            <person name="Tunlid A."/>
            <person name="Velagapudi R."/>
            <person name="Vision T.J."/>
            <person name="Zeng Q."/>
            <person name="Zolan M.E."/>
            <person name="Pukkila P.J."/>
        </authorList>
    </citation>
    <scope>NUCLEOTIDE SEQUENCE [LARGE SCALE GENOMIC DNA]</scope>
    <source>
        <strain evidence="3">Okayama-7 / 130 / ATCC MYA-4618 / FGSC 9003</strain>
    </source>
</reference>